<dbReference type="EMBL" id="JBBPBN010000017">
    <property type="protein sequence ID" value="KAK9019939.1"/>
    <property type="molecule type" value="Genomic_DNA"/>
</dbReference>
<proteinExistence type="predicted"/>
<protein>
    <submittedName>
        <fullName evidence="2">Uncharacterized protein</fullName>
    </submittedName>
</protein>
<evidence type="ECO:0000313" key="3">
    <source>
        <dbReference type="Proteomes" id="UP001396334"/>
    </source>
</evidence>
<evidence type="ECO:0000313" key="2">
    <source>
        <dbReference type="EMBL" id="KAK9019939.1"/>
    </source>
</evidence>
<feature type="chain" id="PRO_5046576994" evidence="1">
    <location>
        <begin position="23"/>
        <end position="161"/>
    </location>
</feature>
<gene>
    <name evidence="2" type="ORF">V6N11_054444</name>
</gene>
<dbReference type="Proteomes" id="UP001396334">
    <property type="component" value="Unassembled WGS sequence"/>
</dbReference>
<comment type="caution">
    <text evidence="2">The sequence shown here is derived from an EMBL/GenBank/DDBJ whole genome shotgun (WGS) entry which is preliminary data.</text>
</comment>
<keyword evidence="1" id="KW-0732">Signal</keyword>
<feature type="signal peptide" evidence="1">
    <location>
        <begin position="1"/>
        <end position="22"/>
    </location>
</feature>
<evidence type="ECO:0000256" key="1">
    <source>
        <dbReference type="SAM" id="SignalP"/>
    </source>
</evidence>
<sequence length="161" mass="17740">MDAHVMCITGNMVLVIFYSVAARNQVMETLILERCFTKVEDWSRSCGMESVNSKDSDAINCYEEHGEARSDEDASLKGQTMFLPLLWVQGRLSACSSCGIKPNEVEGVGLQEGSILRCMNVLWWDAMDGPSNIGEKGDDGRGLPNTFSKVEVVTYNGADCR</sequence>
<keyword evidence="3" id="KW-1185">Reference proteome</keyword>
<organism evidence="2 3">
    <name type="scientific">Hibiscus sabdariffa</name>
    <name type="common">roselle</name>
    <dbReference type="NCBI Taxonomy" id="183260"/>
    <lineage>
        <taxon>Eukaryota</taxon>
        <taxon>Viridiplantae</taxon>
        <taxon>Streptophyta</taxon>
        <taxon>Embryophyta</taxon>
        <taxon>Tracheophyta</taxon>
        <taxon>Spermatophyta</taxon>
        <taxon>Magnoliopsida</taxon>
        <taxon>eudicotyledons</taxon>
        <taxon>Gunneridae</taxon>
        <taxon>Pentapetalae</taxon>
        <taxon>rosids</taxon>
        <taxon>malvids</taxon>
        <taxon>Malvales</taxon>
        <taxon>Malvaceae</taxon>
        <taxon>Malvoideae</taxon>
        <taxon>Hibiscus</taxon>
    </lineage>
</organism>
<name>A0ABR2S4S2_9ROSI</name>
<accession>A0ABR2S4S2</accession>
<reference evidence="2 3" key="1">
    <citation type="journal article" date="2024" name="G3 (Bethesda)">
        <title>Genome assembly of Hibiscus sabdariffa L. provides insights into metabolisms of medicinal natural products.</title>
        <authorList>
            <person name="Kim T."/>
        </authorList>
    </citation>
    <scope>NUCLEOTIDE SEQUENCE [LARGE SCALE GENOMIC DNA]</scope>
    <source>
        <strain evidence="2">TK-2024</strain>
        <tissue evidence="2">Old leaves</tissue>
    </source>
</reference>